<organism evidence="1 2">
    <name type="scientific">Amoebophilus asiaticus (strain 5a2)</name>
    <dbReference type="NCBI Taxonomy" id="452471"/>
    <lineage>
        <taxon>Bacteria</taxon>
        <taxon>Pseudomonadati</taxon>
        <taxon>Bacteroidota</taxon>
        <taxon>Cytophagia</taxon>
        <taxon>Cytophagales</taxon>
        <taxon>Amoebophilaceae</taxon>
        <taxon>Candidatus Amoebophilus</taxon>
    </lineage>
</organism>
<accession>B3ERL1</accession>
<evidence type="ECO:0000313" key="2">
    <source>
        <dbReference type="Proteomes" id="UP000001227"/>
    </source>
</evidence>
<gene>
    <name evidence="1" type="ordered locus">Aasi_0453</name>
</gene>
<dbReference type="KEGG" id="aas:Aasi_0453"/>
<protein>
    <submittedName>
        <fullName evidence="1">Uncharacterized protein</fullName>
    </submittedName>
</protein>
<dbReference type="Proteomes" id="UP000001227">
    <property type="component" value="Chromosome"/>
</dbReference>
<name>B3ERL1_AMOA5</name>
<dbReference type="EMBL" id="CP001102">
    <property type="protein sequence ID" value="ACE05863.1"/>
    <property type="molecule type" value="Genomic_DNA"/>
</dbReference>
<sequence length="1443" mass="162301">MLVEGIQLSFIIFYNYKSLIYISMSLRSYTNTTQLLNRAIQLIILLIIFSIHACFCTNASNNQNNKKLPKPSSDIHTDKLSLSFKELALAVDKSVLIGEERTVKVSLDTTKIDISKENRDQVKSKRFKLKVFIKPEENTTDPNTTSYLKLPDTSKNTEIETHLYMQNDAIDLEVVPGEGVKRVPIILALYENDTAPAPIYSTTIHWKLNAHHLLLEGLSDLINDQIINFSIKNGDNLPLDLKNTLLTITASQGVTFKANGKVCTSIDLQTLAQNNTIVLKPSENTPSIALQVAEAYEAQGSEITLAIKNGTEVIFSQVIQWKQEPLKLKLTGLHDITDDETLSFYIENNGNKPLNPENIVLSLVGTPGVIYKLQDKTTDSINLEELLASNATSLDKGTKTIPIKLQVAPNTNLNQADISLQIKKGAEEIDNKKIQWKKEPVTLKLVGLHDITNEETLSFYIENNSNKPLNTENVALSLVATPGVKWKLQNETITSISLRELLASNATSLDKGTKTIPIHLQIDPTSNPSQNKADITLQIKQGNQVIEAQFIKWERQPISLRFVGVHDIIDDEVLEFTIENSGLQPIHPRDITVSLLPTEGVAFNLNGNLLSSINLQQILPDKTTTLNKSVSTKPIQLQVAHNIGKDQAEITLQIKQGDVVIDSQPVQWKQQPIDLKFIGLHNITGNEALEFFIESNSDKPIYANDITLSLETIDSAEFRLNDKLASSISLNELLPHKAIALDKGTTIIPVKLQLQKAYKQQQATINLVLKRHETSITSNTITWYGQEDIALAFPDLKAARITGDEKLAFTIINQKDPVDMDEMLVWLEAQNSSFPIENLFTLNGMAIPSEGIRLSRLVIDQRTTVLNKGSNTGTITLQSLTTNKLLEATIKVYLKRKGQVWSSPSIQWERGEIKLNFQDIPNRQLRNADVLNFKIKNNGSYVETKDILLVLDNPVKDHYSFKINNQPLDANNSINLAKVLPAYLTELSPAQEVNISIKKEEIETSSPATAASISLQLINQNATFQSEKVEVSWELKKVNLNQKSSIQNLRNNTKTKNKNIDLKLEVGQSELEGDTKSFTVIILNQGDTIDAGDHKKISLYVTRIQGDGTIPALDNGKSNKGKKYKFVNNLFELPSQAYWEKKLTLATKDQAIIYELQLYLNKKPISEPLQVTWKPKPIGLQLKIDTQAPKWNQQDFTIRVINPTDKLVVPHDGINIKVTNIKGSGIIANLKGFSLSQKNKKDYLFIHPTFKLEPATEWQDNLSIEPLDPLLSDQEIIYELQLYAENQKIGDPVLVKWKSRRSKLQVTINKKELEGPNNHFKITVLNQGDILKDIETDRSNEGTWYIGIEKLHGDQADLEFLGKGQKKSFSIRTKGSKTLRISSPLKDQSQSYSFHIEHHRETKVQFRFTLLYVYNIDNQEKVKTIGTPITVTWKNTSKWQNYE</sequence>
<proteinExistence type="predicted"/>
<evidence type="ECO:0000313" key="1">
    <source>
        <dbReference type="EMBL" id="ACE05863.1"/>
    </source>
</evidence>
<keyword evidence="2" id="KW-1185">Reference proteome</keyword>
<dbReference type="HOGENOM" id="CLU_251718_0_0_10"/>
<reference evidence="1 2" key="1">
    <citation type="journal article" date="2010" name="J. Bacteriol.">
        <title>The genome of the amoeba symbiont 'Candidatus Amoebophilus asiaticus' reveals common mechanisms for host cell interaction among amoeba-associated bacteria.</title>
        <authorList>
            <person name="Schmitz-Esser S."/>
            <person name="Tischler P."/>
            <person name="Arnold R."/>
            <person name="Montanaro J."/>
            <person name="Wagner M."/>
            <person name="Rattei T."/>
            <person name="Horn M."/>
        </authorList>
    </citation>
    <scope>NUCLEOTIDE SEQUENCE [LARGE SCALE GENOMIC DNA]</scope>
    <source>
        <strain evidence="1 2">5a2</strain>
    </source>
</reference>